<dbReference type="AlphaFoldDB" id="A0A9D0ZNT0"/>
<dbReference type="InterPro" id="IPR051719">
    <property type="entry name" value="CASTOR_mTORC1"/>
</dbReference>
<dbReference type="EMBL" id="DVFZ01000061">
    <property type="protein sequence ID" value="HIQ82694.1"/>
    <property type="molecule type" value="Genomic_DNA"/>
</dbReference>
<dbReference type="InterPro" id="IPR016540">
    <property type="entry name" value="UCP008459"/>
</dbReference>
<comment type="caution">
    <text evidence="2">The sequence shown here is derived from an EMBL/GenBank/DDBJ whole genome shotgun (WGS) entry which is preliminary data.</text>
</comment>
<sequence>MEIKALAQRFSICKLADFSGLKELNGCWFMARTDEEISLVCGEADVPPSALVRSDGWRGFRIEGMLDFSLVGVLAKLSAVLAQSGVGIFAVSTYNTDYILTKADDYPQALEALKRAGYRVI</sequence>
<dbReference type="Proteomes" id="UP000824260">
    <property type="component" value="Unassembled WGS sequence"/>
</dbReference>
<evidence type="ECO:0000313" key="3">
    <source>
        <dbReference type="Proteomes" id="UP000824260"/>
    </source>
</evidence>
<organism evidence="2 3">
    <name type="scientific">Candidatus Pullichristensenella stercorigallinarum</name>
    <dbReference type="NCBI Taxonomy" id="2840909"/>
    <lineage>
        <taxon>Bacteria</taxon>
        <taxon>Bacillati</taxon>
        <taxon>Bacillota</taxon>
        <taxon>Clostridia</taxon>
        <taxon>Candidatus Pullichristensenella</taxon>
    </lineage>
</organism>
<dbReference type="PIRSF" id="PIRSF008459">
    <property type="entry name" value="UCP008459"/>
    <property type="match status" value="1"/>
</dbReference>
<reference evidence="2" key="1">
    <citation type="submission" date="2020-10" db="EMBL/GenBank/DDBJ databases">
        <authorList>
            <person name="Gilroy R."/>
        </authorList>
    </citation>
    <scope>NUCLEOTIDE SEQUENCE</scope>
    <source>
        <strain evidence="2">ChiSjej6B24-2974</strain>
    </source>
</reference>
<gene>
    <name evidence="2" type="ORF">IAA52_06275</name>
</gene>
<reference evidence="2" key="2">
    <citation type="journal article" date="2021" name="PeerJ">
        <title>Extensive microbial diversity within the chicken gut microbiome revealed by metagenomics and culture.</title>
        <authorList>
            <person name="Gilroy R."/>
            <person name="Ravi A."/>
            <person name="Getino M."/>
            <person name="Pursley I."/>
            <person name="Horton D.L."/>
            <person name="Alikhan N.F."/>
            <person name="Baker D."/>
            <person name="Gharbi K."/>
            <person name="Hall N."/>
            <person name="Watson M."/>
            <person name="Adriaenssens E.M."/>
            <person name="Foster-Nyarko E."/>
            <person name="Jarju S."/>
            <person name="Secka A."/>
            <person name="Antonio M."/>
            <person name="Oren A."/>
            <person name="Chaudhuri R.R."/>
            <person name="La Ragione R."/>
            <person name="Hildebrand F."/>
            <person name="Pallen M.J."/>
        </authorList>
    </citation>
    <scope>NUCLEOTIDE SEQUENCE</scope>
    <source>
        <strain evidence="2">ChiSjej6B24-2974</strain>
    </source>
</reference>
<proteinExistence type="predicted"/>
<dbReference type="Pfam" id="PF13840">
    <property type="entry name" value="ACT_7"/>
    <property type="match status" value="1"/>
</dbReference>
<name>A0A9D0ZNT0_9FIRM</name>
<dbReference type="Gene3D" id="3.30.2130.10">
    <property type="entry name" value="VC0802-like"/>
    <property type="match status" value="1"/>
</dbReference>
<dbReference type="PANTHER" id="PTHR31131">
    <property type="entry name" value="CHROMOSOME 1, WHOLE GENOME SHOTGUN SEQUENCE"/>
    <property type="match status" value="1"/>
</dbReference>
<dbReference type="InterPro" id="IPR027795">
    <property type="entry name" value="CASTOR_ACT_dom"/>
</dbReference>
<evidence type="ECO:0000259" key="1">
    <source>
        <dbReference type="Pfam" id="PF13840"/>
    </source>
</evidence>
<dbReference type="PANTHER" id="PTHR31131:SF6">
    <property type="entry name" value="CASTOR ACT DOMAIN-CONTAINING PROTEIN"/>
    <property type="match status" value="1"/>
</dbReference>
<accession>A0A9D0ZNT0</accession>
<evidence type="ECO:0000313" key="2">
    <source>
        <dbReference type="EMBL" id="HIQ82694.1"/>
    </source>
</evidence>
<dbReference type="SUPFAM" id="SSF55021">
    <property type="entry name" value="ACT-like"/>
    <property type="match status" value="2"/>
</dbReference>
<feature type="domain" description="CASTOR ACT" evidence="1">
    <location>
        <begin position="54"/>
        <end position="114"/>
    </location>
</feature>
<protein>
    <submittedName>
        <fullName evidence="2">ACT domain-containing protein</fullName>
    </submittedName>
</protein>
<dbReference type="InterPro" id="IPR045865">
    <property type="entry name" value="ACT-like_dom_sf"/>
</dbReference>